<reference evidence="3 4" key="1">
    <citation type="journal article" date="2019" name="Int. J. Syst. Evol. Microbiol.">
        <title>The Global Catalogue of Microorganisms (GCM) 10K type strain sequencing project: providing services to taxonomists for standard genome sequencing and annotation.</title>
        <authorList>
            <consortium name="The Broad Institute Genomics Platform"/>
            <consortium name="The Broad Institute Genome Sequencing Center for Infectious Disease"/>
            <person name="Wu L."/>
            <person name="Ma J."/>
        </authorList>
    </citation>
    <scope>NUCLEOTIDE SEQUENCE [LARGE SCALE GENOMIC DNA]</scope>
    <source>
        <strain evidence="3 4">XZYJT29</strain>
    </source>
</reference>
<feature type="transmembrane region" description="Helical" evidence="2">
    <location>
        <begin position="149"/>
        <end position="166"/>
    </location>
</feature>
<dbReference type="InterPro" id="IPR024464">
    <property type="entry name" value="DUF2391"/>
</dbReference>
<evidence type="ECO:0000256" key="2">
    <source>
        <dbReference type="SAM" id="Phobius"/>
    </source>
</evidence>
<feature type="transmembrane region" description="Helical" evidence="2">
    <location>
        <begin position="106"/>
        <end position="129"/>
    </location>
</feature>
<feature type="region of interest" description="Disordered" evidence="1">
    <location>
        <begin position="1"/>
        <end position="29"/>
    </location>
</feature>
<sequence length="201" mass="21612">MERQRTDGSGSAAPPVSTDGGPESEPDIDDVLDELEELEELVDTPEEREQVREAMRTARRAHTPRVIGRLRDSFDLRDAGEAVVGAFIFGIPMIVEGGTLEIGEAIAGSIPALAVTAAFGFLVVLGILYAARFEEVESDLLFGFLPRRLLGILAISVTMSVGLMTLWNRVDWSRPEEAFAQCLVAAVVMAVGASLGDVLPE</sequence>
<feature type="transmembrane region" description="Helical" evidence="2">
    <location>
        <begin position="178"/>
        <end position="199"/>
    </location>
</feature>
<evidence type="ECO:0000256" key="1">
    <source>
        <dbReference type="SAM" id="MobiDB-lite"/>
    </source>
</evidence>
<dbReference type="EMBL" id="JBHTAS010000001">
    <property type="protein sequence ID" value="MFC7139027.1"/>
    <property type="molecule type" value="Genomic_DNA"/>
</dbReference>
<organism evidence="3 4">
    <name type="scientific">Halosimplex aquaticum</name>
    <dbReference type="NCBI Taxonomy" id="3026162"/>
    <lineage>
        <taxon>Archaea</taxon>
        <taxon>Methanobacteriati</taxon>
        <taxon>Methanobacteriota</taxon>
        <taxon>Stenosarchaea group</taxon>
        <taxon>Halobacteria</taxon>
        <taxon>Halobacteriales</taxon>
        <taxon>Haloarculaceae</taxon>
        <taxon>Halosimplex</taxon>
    </lineage>
</organism>
<gene>
    <name evidence="3" type="ORF">ACFQMA_04140</name>
</gene>
<dbReference type="Pfam" id="PF09622">
    <property type="entry name" value="DUF2391"/>
    <property type="match status" value="1"/>
</dbReference>
<keyword evidence="2" id="KW-1133">Transmembrane helix</keyword>
<dbReference type="AlphaFoldDB" id="A0ABD5XVB9"/>
<keyword evidence="4" id="KW-1185">Reference proteome</keyword>
<dbReference type="GeneID" id="78819275"/>
<accession>A0ABD5XVB9</accession>
<proteinExistence type="predicted"/>
<keyword evidence="2" id="KW-0812">Transmembrane</keyword>
<evidence type="ECO:0000313" key="4">
    <source>
        <dbReference type="Proteomes" id="UP001596432"/>
    </source>
</evidence>
<evidence type="ECO:0000313" key="3">
    <source>
        <dbReference type="EMBL" id="MFC7139027.1"/>
    </source>
</evidence>
<name>A0ABD5XVB9_9EURY</name>
<keyword evidence="2" id="KW-0472">Membrane</keyword>
<dbReference type="RefSeq" id="WP_274324629.1">
    <property type="nucleotide sequence ID" value="NZ_CP118158.1"/>
</dbReference>
<protein>
    <submittedName>
        <fullName evidence="3">DUF2391 family protein</fullName>
    </submittedName>
</protein>
<dbReference type="Proteomes" id="UP001596432">
    <property type="component" value="Unassembled WGS sequence"/>
</dbReference>
<feature type="transmembrane region" description="Helical" evidence="2">
    <location>
        <begin position="79"/>
        <end position="100"/>
    </location>
</feature>
<comment type="caution">
    <text evidence="3">The sequence shown here is derived from an EMBL/GenBank/DDBJ whole genome shotgun (WGS) entry which is preliminary data.</text>
</comment>